<feature type="domain" description="Rod shape-determining protein MreC beta-barrel core" evidence="6">
    <location>
        <begin position="136"/>
        <end position="271"/>
    </location>
</feature>
<dbReference type="GO" id="GO:0005886">
    <property type="term" value="C:plasma membrane"/>
    <property type="evidence" value="ECO:0007669"/>
    <property type="project" value="TreeGrafter"/>
</dbReference>
<dbReference type="Gene3D" id="2.40.10.350">
    <property type="entry name" value="Rod shape-determining protein MreC, domain 2"/>
    <property type="match status" value="1"/>
</dbReference>
<dbReference type="EMBL" id="EU016580">
    <property type="protein sequence ID" value="ABZ06602.1"/>
    <property type="molecule type" value="Genomic_DNA"/>
</dbReference>
<dbReference type="InterPro" id="IPR042177">
    <property type="entry name" value="Cell/Rod_1"/>
</dbReference>
<gene>
    <name evidence="7" type="ORF">ALOHA_HF4000133G03ctg1g7</name>
</gene>
<dbReference type="PANTHER" id="PTHR34138">
    <property type="entry name" value="CELL SHAPE-DETERMINING PROTEIN MREC"/>
    <property type="match status" value="1"/>
</dbReference>
<evidence type="ECO:0000256" key="2">
    <source>
        <dbReference type="ARBA" id="ARBA00013855"/>
    </source>
</evidence>
<keyword evidence="5" id="KW-0472">Membrane</keyword>
<keyword evidence="3" id="KW-0133">Cell shape</keyword>
<evidence type="ECO:0000256" key="1">
    <source>
        <dbReference type="ARBA" id="ARBA00009369"/>
    </source>
</evidence>
<keyword evidence="5" id="KW-1133">Transmembrane helix</keyword>
<dbReference type="Pfam" id="PF04085">
    <property type="entry name" value="MreC"/>
    <property type="match status" value="1"/>
</dbReference>
<evidence type="ECO:0000256" key="5">
    <source>
        <dbReference type="SAM" id="Phobius"/>
    </source>
</evidence>
<sequence length="280" mass="31188">METSREDVGIAIRSAFLKKGTQQRFSLFALIVFSIILIYVETIEAKPLDYLRSFIKDTIYRGSVVVSLPSKGFKSVASAVANHLNLYNEIIKLKEENAQLQEQIYDPGFLIFENKQLRKLLDEQVTSSANFVSARVILDKLSPYLNSFIINSGSNKEIKNSMAALDGKNFIGRIVDVNFFSSRVLLVTDLNSKIPVLVEPSGYHAILSGHGTNEPTLEYLPENHKVQSGNKVYTSGKEGIFSPGIPIGKVRMGTEKIFVSLFSDISQIMFVNINLGDKNN</sequence>
<accession>B3T1Z3</accession>
<dbReference type="PIRSF" id="PIRSF038471">
    <property type="entry name" value="MreC"/>
    <property type="match status" value="1"/>
</dbReference>
<evidence type="ECO:0000256" key="3">
    <source>
        <dbReference type="ARBA" id="ARBA00022960"/>
    </source>
</evidence>
<dbReference type="InterPro" id="IPR007221">
    <property type="entry name" value="MreC"/>
</dbReference>
<proteinExistence type="inferred from homology"/>
<organism evidence="7">
    <name type="scientific">uncultured marine microorganism HF4000_133G03</name>
    <dbReference type="NCBI Taxonomy" id="455521"/>
    <lineage>
        <taxon>unclassified sequences</taxon>
        <taxon>environmental samples</taxon>
    </lineage>
</organism>
<protein>
    <recommendedName>
        <fullName evidence="2">Cell shape-determining protein MreC</fullName>
    </recommendedName>
    <alternativeName>
        <fullName evidence="4">Cell shape protein MreC</fullName>
    </alternativeName>
</protein>
<reference evidence="7" key="1">
    <citation type="journal article" date="2008" name="ISME J.">
        <title>Genomic patterns of recombination, clonal divergence and environment in marine microbial populations.</title>
        <authorList>
            <person name="Konstantinidis K.T."/>
            <person name="Delong E.F."/>
        </authorList>
    </citation>
    <scope>NUCLEOTIDE SEQUENCE</scope>
</reference>
<evidence type="ECO:0000256" key="4">
    <source>
        <dbReference type="ARBA" id="ARBA00032089"/>
    </source>
</evidence>
<dbReference type="AlphaFoldDB" id="B3T1Z3"/>
<dbReference type="InterPro" id="IPR042175">
    <property type="entry name" value="Cell/Rod_MreC_2"/>
</dbReference>
<dbReference type="PANTHER" id="PTHR34138:SF1">
    <property type="entry name" value="CELL SHAPE-DETERMINING PROTEIN MREC"/>
    <property type="match status" value="1"/>
</dbReference>
<comment type="similarity">
    <text evidence="1">Belongs to the MreC family.</text>
</comment>
<dbReference type="Gene3D" id="2.40.10.340">
    <property type="entry name" value="Rod shape-determining protein MreC, domain 1"/>
    <property type="match status" value="1"/>
</dbReference>
<dbReference type="InterPro" id="IPR055342">
    <property type="entry name" value="MreC_beta-barrel_core"/>
</dbReference>
<evidence type="ECO:0000313" key="7">
    <source>
        <dbReference type="EMBL" id="ABZ06602.1"/>
    </source>
</evidence>
<name>B3T1Z3_9ZZZZ</name>
<feature type="transmembrane region" description="Helical" evidence="5">
    <location>
        <begin position="25"/>
        <end position="43"/>
    </location>
</feature>
<keyword evidence="5" id="KW-0812">Transmembrane</keyword>
<evidence type="ECO:0000259" key="6">
    <source>
        <dbReference type="Pfam" id="PF04085"/>
    </source>
</evidence>